<name>A0A8R1IIT1_CAEJA</name>
<feature type="chain" id="PRO_5035816677" evidence="1">
    <location>
        <begin position="30"/>
        <end position="217"/>
    </location>
</feature>
<proteinExistence type="predicted"/>
<evidence type="ECO:0000313" key="4">
    <source>
        <dbReference type="Proteomes" id="UP000005237"/>
    </source>
</evidence>
<evidence type="ECO:0000256" key="1">
    <source>
        <dbReference type="SAM" id="SignalP"/>
    </source>
</evidence>
<dbReference type="Proteomes" id="UP000005237">
    <property type="component" value="Unassembled WGS sequence"/>
</dbReference>
<keyword evidence="1" id="KW-0732">Signal</keyword>
<evidence type="ECO:0000313" key="3">
    <source>
        <dbReference type="EnsemblMetazoa" id="CJA37072.1"/>
    </source>
</evidence>
<dbReference type="Gene3D" id="2.60.98.50">
    <property type="match status" value="1"/>
</dbReference>
<reference evidence="3" key="2">
    <citation type="submission" date="2022-06" db="UniProtKB">
        <authorList>
            <consortium name="EnsemblMetazoa"/>
        </authorList>
    </citation>
    <scope>IDENTIFICATION</scope>
    <source>
        <strain evidence="3">DF5081</strain>
    </source>
</reference>
<accession>A0A8R1IIT1</accession>
<keyword evidence="4" id="KW-1185">Reference proteome</keyword>
<evidence type="ECO:0000259" key="2">
    <source>
        <dbReference type="Pfam" id="PF07245"/>
    </source>
</evidence>
<protein>
    <submittedName>
        <fullName evidence="3">Phlebovirus_G2 domain-containing protein</fullName>
    </submittedName>
</protein>
<organism evidence="3 4">
    <name type="scientific">Caenorhabditis japonica</name>
    <dbReference type="NCBI Taxonomy" id="281687"/>
    <lineage>
        <taxon>Eukaryota</taxon>
        <taxon>Metazoa</taxon>
        <taxon>Ecdysozoa</taxon>
        <taxon>Nematoda</taxon>
        <taxon>Chromadorea</taxon>
        <taxon>Rhabditida</taxon>
        <taxon>Rhabditina</taxon>
        <taxon>Rhabditomorpha</taxon>
        <taxon>Rhabditoidea</taxon>
        <taxon>Rhabditidae</taxon>
        <taxon>Peloderinae</taxon>
        <taxon>Caenorhabditis</taxon>
    </lineage>
</organism>
<dbReference type="InterPro" id="IPR009878">
    <property type="entry name" value="Phlebovirus_G2_fusion"/>
</dbReference>
<reference evidence="4" key="1">
    <citation type="submission" date="2010-08" db="EMBL/GenBank/DDBJ databases">
        <authorList>
            <consortium name="Caenorhabditis japonica Sequencing Consortium"/>
            <person name="Wilson R.K."/>
        </authorList>
    </citation>
    <scope>NUCLEOTIDE SEQUENCE [LARGE SCALE GENOMIC DNA]</scope>
    <source>
        <strain evidence="4">DF5081</strain>
    </source>
</reference>
<dbReference type="Pfam" id="PF07245">
    <property type="entry name" value="Phlebovirus_G2"/>
    <property type="match status" value="1"/>
</dbReference>
<sequence length="217" mass="24929">LKRERVRRSRWRALFTIIIFIKLSQLSQQCQEVDVITQFEKVCDTDGTCQTLTEEIVHLNSLHNEGCLRINRNETVLRDIRIQLTEIELHCVKRTITYTQDIETRVWSTKRCPHTGSCVNDKCANITRQSIIPELNSVNHYVGNTGCWEGCGGPGCGCFYWSSGCLFYKIYALPKSTQPLEIYSCMDYQPSAKLKLTVTTLNSWKNKVETVEILSPI</sequence>
<dbReference type="EnsemblMetazoa" id="CJA37072.1">
    <property type="protein sequence ID" value="CJA37072.1"/>
    <property type="gene ID" value="WBGene00212919"/>
</dbReference>
<feature type="signal peptide" evidence="1">
    <location>
        <begin position="1"/>
        <end position="29"/>
    </location>
</feature>
<feature type="domain" description="Phlebovirus glycoprotein G2 fusion" evidence="2">
    <location>
        <begin position="30"/>
        <end position="216"/>
    </location>
</feature>
<dbReference type="AlphaFoldDB" id="A0A8R1IIT1"/>